<evidence type="ECO:0000313" key="2">
    <source>
        <dbReference type="EMBL" id="MFC1442987.1"/>
    </source>
</evidence>
<keyword evidence="3" id="KW-1185">Reference proteome</keyword>
<feature type="region of interest" description="Disordered" evidence="1">
    <location>
        <begin position="95"/>
        <end position="151"/>
    </location>
</feature>
<organism evidence="2 3">
    <name type="scientific">Streptacidiphilus jeojiensis</name>
    <dbReference type="NCBI Taxonomy" id="3229225"/>
    <lineage>
        <taxon>Bacteria</taxon>
        <taxon>Bacillati</taxon>
        <taxon>Actinomycetota</taxon>
        <taxon>Actinomycetes</taxon>
        <taxon>Kitasatosporales</taxon>
        <taxon>Streptomycetaceae</taxon>
        <taxon>Streptacidiphilus</taxon>
    </lineage>
</organism>
<proteinExistence type="predicted"/>
<evidence type="ECO:0000313" key="3">
    <source>
        <dbReference type="Proteomes" id="UP001592581"/>
    </source>
</evidence>
<dbReference type="RefSeq" id="WP_380568065.1">
    <property type="nucleotide sequence ID" value="NZ_JBEUKS010000014.1"/>
</dbReference>
<dbReference type="EMBL" id="JBEUKS010000014">
    <property type="protein sequence ID" value="MFC1442987.1"/>
    <property type="molecule type" value="Genomic_DNA"/>
</dbReference>
<name>A0ABV6XYF1_9ACTN</name>
<evidence type="ECO:0008006" key="4">
    <source>
        <dbReference type="Google" id="ProtNLM"/>
    </source>
</evidence>
<dbReference type="Proteomes" id="UP001592581">
    <property type="component" value="Unassembled WGS sequence"/>
</dbReference>
<evidence type="ECO:0000256" key="1">
    <source>
        <dbReference type="SAM" id="MobiDB-lite"/>
    </source>
</evidence>
<gene>
    <name evidence="2" type="ORF">ABUW04_32555</name>
</gene>
<sequence>MHIHRSRPAHGFTVLPNAFLQDRRLSYTARGLLADLLSRPDGWREDGRQMADRSPQGRGAVARALKELTELGYYRVEKVRQEGGTILSVAHAWDTPQQVGPAPTRPGPGSAGTGIPDALPVKNRQKEPALPSQAASRPKKPQQPQRGGAEPSAVALLFRVVRAEPRLRLGIPEAASLAPLVAQWLERGCTQQDLAQALLPGLPAQVHSAVALLRDRLVRKLPPAPPPARPPDTVVAQRYECGRCSDPVPRAGICRPCAGLGPRVVTVGGGAAATARGAARVRAALRPAAAPITV</sequence>
<accession>A0ABV6XYF1</accession>
<protein>
    <recommendedName>
        <fullName evidence="4">Helix-turn-helix domain-containing protein</fullName>
    </recommendedName>
</protein>
<reference evidence="2 3" key="1">
    <citation type="submission" date="2024-06" db="EMBL/GenBank/DDBJ databases">
        <authorList>
            <person name="Lee S.D."/>
        </authorList>
    </citation>
    <scope>NUCLEOTIDE SEQUENCE [LARGE SCALE GENOMIC DNA]</scope>
    <source>
        <strain evidence="2 3">N1-10</strain>
    </source>
</reference>
<comment type="caution">
    <text evidence="2">The sequence shown here is derived from an EMBL/GenBank/DDBJ whole genome shotgun (WGS) entry which is preliminary data.</text>
</comment>